<keyword evidence="7" id="KW-1185">Reference proteome</keyword>
<sequence length="229" mass="26541">MQVARLDILRLYKDLMLYSRRITLTDPAYFRRRVVKEFKNNKILAKENDITFAYQVQRNIYCIIQYSLSLSERSSIAASWIRCVAPIMFLMNLIKKPNLLNRFQHVAVNFKHTIDHSKVPKVNELDLTEQFIRGSGPGGSAVNKNSNCVVLTHVPTGTVIKCHLSRSQDVNRKTARELLIAKLDEMENGTESVAAQKKRIEEKKYKKTEYKKKKIAQLKSEWKKREGLA</sequence>
<dbReference type="SUPFAM" id="SSF75620">
    <property type="entry name" value="Release factor"/>
    <property type="match status" value="1"/>
</dbReference>
<dbReference type="AlphaFoldDB" id="A0A0L7KWJ4"/>
<evidence type="ECO:0000259" key="5">
    <source>
        <dbReference type="Pfam" id="PF00472"/>
    </source>
</evidence>
<evidence type="ECO:0000256" key="4">
    <source>
        <dbReference type="ARBA" id="ARBA00023128"/>
    </source>
</evidence>
<feature type="domain" description="Prokaryotic-type class I peptide chain release factors" evidence="5">
    <location>
        <begin position="121"/>
        <end position="216"/>
    </location>
</feature>
<dbReference type="GO" id="GO:0003747">
    <property type="term" value="F:translation release factor activity"/>
    <property type="evidence" value="ECO:0007669"/>
    <property type="project" value="InterPro"/>
</dbReference>
<dbReference type="PANTHER" id="PTHR46203:SF1">
    <property type="entry name" value="MITOCHONDRIAL TRANSLATION RELEASE FACTOR IN RESCUE"/>
    <property type="match status" value="1"/>
</dbReference>
<protein>
    <recommendedName>
        <fullName evidence="5">Prokaryotic-type class I peptide chain release factors domain-containing protein</fullName>
    </recommendedName>
</protein>
<keyword evidence="4" id="KW-0496">Mitochondrion</keyword>
<dbReference type="Pfam" id="PF00472">
    <property type="entry name" value="RF-1"/>
    <property type="match status" value="1"/>
</dbReference>
<evidence type="ECO:0000256" key="3">
    <source>
        <dbReference type="ARBA" id="ARBA00022946"/>
    </source>
</evidence>
<dbReference type="InterPro" id="IPR000352">
    <property type="entry name" value="Pep_chain_release_fac_I"/>
</dbReference>
<dbReference type="InterPro" id="IPR052405">
    <property type="entry name" value="Mito_Transl_Release_Factor"/>
</dbReference>
<accession>A0A0L7KWJ4</accession>
<dbReference type="Proteomes" id="UP000037510">
    <property type="component" value="Unassembled WGS sequence"/>
</dbReference>
<evidence type="ECO:0000313" key="6">
    <source>
        <dbReference type="EMBL" id="KOB67490.1"/>
    </source>
</evidence>
<dbReference type="STRING" id="104452.A0A0L7KWJ4"/>
<name>A0A0L7KWJ4_OPEBR</name>
<dbReference type="EMBL" id="JTDY01005001">
    <property type="protein sequence ID" value="KOB67490.1"/>
    <property type="molecule type" value="Genomic_DNA"/>
</dbReference>
<evidence type="ECO:0000256" key="1">
    <source>
        <dbReference type="ARBA" id="ARBA00004173"/>
    </source>
</evidence>
<organism evidence="6 7">
    <name type="scientific">Operophtera brumata</name>
    <name type="common">Winter moth</name>
    <name type="synonym">Phalaena brumata</name>
    <dbReference type="NCBI Taxonomy" id="104452"/>
    <lineage>
        <taxon>Eukaryota</taxon>
        <taxon>Metazoa</taxon>
        <taxon>Ecdysozoa</taxon>
        <taxon>Arthropoda</taxon>
        <taxon>Hexapoda</taxon>
        <taxon>Insecta</taxon>
        <taxon>Pterygota</taxon>
        <taxon>Neoptera</taxon>
        <taxon>Endopterygota</taxon>
        <taxon>Lepidoptera</taxon>
        <taxon>Glossata</taxon>
        <taxon>Ditrysia</taxon>
        <taxon>Geometroidea</taxon>
        <taxon>Geometridae</taxon>
        <taxon>Larentiinae</taxon>
        <taxon>Operophtera</taxon>
    </lineage>
</organism>
<evidence type="ECO:0000256" key="2">
    <source>
        <dbReference type="ARBA" id="ARBA00010835"/>
    </source>
</evidence>
<dbReference type="Gene3D" id="3.30.160.20">
    <property type="match status" value="1"/>
</dbReference>
<dbReference type="InterPro" id="IPR045853">
    <property type="entry name" value="Pep_chain_release_fac_I_sf"/>
</dbReference>
<comment type="subcellular location">
    <subcellularLocation>
        <location evidence="1">Mitochondrion</location>
    </subcellularLocation>
</comment>
<comment type="caution">
    <text evidence="6">The sequence shown here is derived from an EMBL/GenBank/DDBJ whole genome shotgun (WGS) entry which is preliminary data.</text>
</comment>
<evidence type="ECO:0000313" key="7">
    <source>
        <dbReference type="Proteomes" id="UP000037510"/>
    </source>
</evidence>
<gene>
    <name evidence="6" type="ORF">OBRU01_20597</name>
</gene>
<dbReference type="PANTHER" id="PTHR46203">
    <property type="entry name" value="PROBABLE PEPTIDE CHAIN RELEASE FACTOR C12ORF65"/>
    <property type="match status" value="1"/>
</dbReference>
<comment type="similarity">
    <text evidence="2">Belongs to the prokaryotic/mitochondrial release factor family.</text>
</comment>
<keyword evidence="3" id="KW-0809">Transit peptide</keyword>
<dbReference type="GO" id="GO:0005739">
    <property type="term" value="C:mitochondrion"/>
    <property type="evidence" value="ECO:0007669"/>
    <property type="project" value="UniProtKB-SubCell"/>
</dbReference>
<proteinExistence type="inferred from homology"/>
<reference evidence="6 7" key="1">
    <citation type="journal article" date="2015" name="Genome Biol. Evol.">
        <title>The genome of winter moth (Operophtera brumata) provides a genomic perspective on sexual dimorphism and phenology.</title>
        <authorList>
            <person name="Derks M.F."/>
            <person name="Smit S."/>
            <person name="Salis L."/>
            <person name="Schijlen E."/>
            <person name="Bossers A."/>
            <person name="Mateman C."/>
            <person name="Pijl A.S."/>
            <person name="de Ridder D."/>
            <person name="Groenen M.A."/>
            <person name="Visser M.E."/>
            <person name="Megens H.J."/>
        </authorList>
    </citation>
    <scope>NUCLEOTIDE SEQUENCE [LARGE SCALE GENOMIC DNA]</scope>
    <source>
        <strain evidence="6">WM2013NL</strain>
        <tissue evidence="6">Head and thorax</tissue>
    </source>
</reference>